<dbReference type="EMBL" id="GGEC01058397">
    <property type="protein sequence ID" value="MBX38881.1"/>
    <property type="molecule type" value="Transcribed_RNA"/>
</dbReference>
<sequence length="54" mass="6184">MLKYDIVMVKALLWIPSVRVQLLSNQIAEILHLPIFSSMRKHFSEGFNLGTSPN</sequence>
<organism evidence="1">
    <name type="scientific">Rhizophora mucronata</name>
    <name type="common">Asiatic mangrove</name>
    <dbReference type="NCBI Taxonomy" id="61149"/>
    <lineage>
        <taxon>Eukaryota</taxon>
        <taxon>Viridiplantae</taxon>
        <taxon>Streptophyta</taxon>
        <taxon>Embryophyta</taxon>
        <taxon>Tracheophyta</taxon>
        <taxon>Spermatophyta</taxon>
        <taxon>Magnoliopsida</taxon>
        <taxon>eudicotyledons</taxon>
        <taxon>Gunneridae</taxon>
        <taxon>Pentapetalae</taxon>
        <taxon>rosids</taxon>
        <taxon>fabids</taxon>
        <taxon>Malpighiales</taxon>
        <taxon>Rhizophoraceae</taxon>
        <taxon>Rhizophora</taxon>
    </lineage>
</organism>
<proteinExistence type="predicted"/>
<name>A0A2P2N8S5_RHIMU</name>
<evidence type="ECO:0000313" key="1">
    <source>
        <dbReference type="EMBL" id="MBX38881.1"/>
    </source>
</evidence>
<dbReference type="AlphaFoldDB" id="A0A2P2N8S5"/>
<reference evidence="1" key="1">
    <citation type="submission" date="2018-02" db="EMBL/GenBank/DDBJ databases">
        <title>Rhizophora mucronata_Transcriptome.</title>
        <authorList>
            <person name="Meera S.P."/>
            <person name="Sreeshan A."/>
            <person name="Augustine A."/>
        </authorList>
    </citation>
    <scope>NUCLEOTIDE SEQUENCE</scope>
    <source>
        <tissue evidence="1">Leaf</tissue>
    </source>
</reference>
<protein>
    <submittedName>
        <fullName evidence="1">Uncharacterized protein</fullName>
    </submittedName>
</protein>
<accession>A0A2P2N8S5</accession>